<evidence type="ECO:0000313" key="2">
    <source>
        <dbReference type="Proteomes" id="UP001154322"/>
    </source>
</evidence>
<dbReference type="Proteomes" id="UP001154322">
    <property type="component" value="Unassembled WGS sequence"/>
</dbReference>
<sequence>MALAAESRSVYWHAENGGKLPEGPLATFELNGTHYFYLGKDIGTPEKYVAYLSKAFTKETAQAFLTKRLDSKYLVKRNGRLAKVDADKGSLAEWKMAKAWLVKETSTEKQFKFYVPIGENYDCETYKLTFRYIKGAGWRIADDPETEPVGRCPVPGAKTIDAASIRTQAKLGMKYDEVNALFGAPHDNLTSAKDDRDVWRYDITQRDDYRFRAESDDVDLEGIKKGKIDIQLFITWSEEGAIAGCTFYYKDKNGKVCEERLQAGGNWQQTVIQ</sequence>
<comment type="caution">
    <text evidence="1">The sequence shown here is derived from an EMBL/GenBank/DDBJ whole genome shotgun (WGS) entry which is preliminary data.</text>
</comment>
<dbReference type="Pfam" id="PF16800">
    <property type="entry name" value="Endopep_inhib"/>
    <property type="match status" value="1"/>
</dbReference>
<dbReference type="Gene3D" id="3.10.450.420">
    <property type="match status" value="1"/>
</dbReference>
<evidence type="ECO:0000313" key="1">
    <source>
        <dbReference type="EMBL" id="CAH8247081.1"/>
    </source>
</evidence>
<dbReference type="EMBL" id="CALYLO010000006">
    <property type="protein sequence ID" value="CAH8247081.1"/>
    <property type="molecule type" value="Genomic_DNA"/>
</dbReference>
<name>A0ABM9G5J1_9BACL</name>
<protein>
    <submittedName>
        <fullName evidence="1">IseA DL-endopeptidase inhibitor family protein</fullName>
    </submittedName>
</protein>
<accession>A0ABM9G5J1</accession>
<reference evidence="1" key="1">
    <citation type="submission" date="2022-06" db="EMBL/GenBank/DDBJ databases">
        <authorList>
            <person name="Dietemann V."/>
            <person name="Ory F."/>
            <person name="Dainat B."/>
            <person name="Oberhansli S."/>
        </authorList>
    </citation>
    <scope>NUCLEOTIDE SEQUENCE</scope>
    <source>
        <strain evidence="1">Ena-SAMPLE-TAB-26-04-2022-14:26:32:270-5432</strain>
    </source>
</reference>
<dbReference type="InterPro" id="IPR053749">
    <property type="entry name" value="TA_system-associated_sf"/>
</dbReference>
<dbReference type="InterPro" id="IPR031841">
    <property type="entry name" value="Endopep_inhib"/>
</dbReference>
<organism evidence="1 2">
    <name type="scientific">Paenibacillus melissococcoides</name>
    <dbReference type="NCBI Taxonomy" id="2912268"/>
    <lineage>
        <taxon>Bacteria</taxon>
        <taxon>Bacillati</taxon>
        <taxon>Bacillota</taxon>
        <taxon>Bacilli</taxon>
        <taxon>Bacillales</taxon>
        <taxon>Paenibacillaceae</taxon>
        <taxon>Paenibacillus</taxon>
    </lineage>
</organism>
<gene>
    <name evidence="1" type="ORF">WJ0W_004316</name>
</gene>
<proteinExistence type="predicted"/>
<keyword evidence="2" id="KW-1185">Reference proteome</keyword>